<reference evidence="10 11" key="1">
    <citation type="submission" date="2023-09" db="EMBL/GenBank/DDBJ databases">
        <title>Pyrofollis japonicus gen. nov. sp. nov., a novel member of the family Pyrodictiaceae isolated from the Iheya North hydrothermal field.</title>
        <authorList>
            <person name="Miyazaki U."/>
            <person name="Sanari M."/>
            <person name="Tame A."/>
            <person name="Kitajima M."/>
            <person name="Okamoto A."/>
            <person name="Sawayama S."/>
            <person name="Miyazaki J."/>
            <person name="Takai K."/>
            <person name="Nakagawa S."/>
        </authorList>
    </citation>
    <scope>NUCLEOTIDE SEQUENCE [LARGE SCALE GENOMIC DNA]</scope>
    <source>
        <strain evidence="10 11">AV2</strain>
    </source>
</reference>
<dbReference type="GeneID" id="89288775"/>
<dbReference type="NCBIfam" id="NF009621">
    <property type="entry name" value="PRK13125.1"/>
    <property type="match status" value="1"/>
</dbReference>
<proteinExistence type="predicted"/>
<comment type="subunit">
    <text evidence="3">Tetramer of two alpha and two beta chains.</text>
</comment>
<dbReference type="PANTHER" id="PTHR43406:SF1">
    <property type="entry name" value="TRYPTOPHAN SYNTHASE ALPHA CHAIN, CHLOROPLASTIC"/>
    <property type="match status" value="1"/>
</dbReference>
<keyword evidence="5" id="KW-0028">Amino-acid biosynthesis</keyword>
<evidence type="ECO:0000256" key="4">
    <source>
        <dbReference type="ARBA" id="ARBA00012043"/>
    </source>
</evidence>
<keyword evidence="6" id="KW-0822">Tryptophan biosynthesis</keyword>
<evidence type="ECO:0000313" key="10">
    <source>
        <dbReference type="EMBL" id="BES81185.1"/>
    </source>
</evidence>
<dbReference type="EMBL" id="AP028907">
    <property type="protein sequence ID" value="BES81185.1"/>
    <property type="molecule type" value="Genomic_DNA"/>
</dbReference>
<evidence type="ECO:0000256" key="9">
    <source>
        <dbReference type="ARBA" id="ARBA00049047"/>
    </source>
</evidence>
<dbReference type="InterPro" id="IPR013785">
    <property type="entry name" value="Aldolase_TIM"/>
</dbReference>
<evidence type="ECO:0000256" key="5">
    <source>
        <dbReference type="ARBA" id="ARBA00022605"/>
    </source>
</evidence>
<evidence type="ECO:0000256" key="6">
    <source>
        <dbReference type="ARBA" id="ARBA00022822"/>
    </source>
</evidence>
<dbReference type="EC" id="4.2.1.20" evidence="4"/>
<dbReference type="Gene3D" id="3.20.20.70">
    <property type="entry name" value="Aldolase class I"/>
    <property type="match status" value="1"/>
</dbReference>
<dbReference type="CDD" id="cd04724">
    <property type="entry name" value="Tryptophan_synthase_alpha"/>
    <property type="match status" value="1"/>
</dbReference>
<evidence type="ECO:0000256" key="3">
    <source>
        <dbReference type="ARBA" id="ARBA00011270"/>
    </source>
</evidence>
<accession>A0ABM8IYE2</accession>
<evidence type="ECO:0000256" key="1">
    <source>
        <dbReference type="ARBA" id="ARBA00003365"/>
    </source>
</evidence>
<name>A0ABM8IYE2_9CREN</name>
<keyword evidence="8" id="KW-0456">Lyase</keyword>
<evidence type="ECO:0000256" key="2">
    <source>
        <dbReference type="ARBA" id="ARBA00004733"/>
    </source>
</evidence>
<evidence type="ECO:0000313" key="11">
    <source>
        <dbReference type="Proteomes" id="UP001341135"/>
    </source>
</evidence>
<sequence length="255" mass="27781">MELSRPGFSVYLTIGFPEPARFSQILGSLSSCVDFYELGLPTARPKYDGPTVRASHRRVVAAGLRGVETLKLLEKTGIDKPFTLMAYMEDYVDSLRGLLEAAASVGAGCVLLPDLAFDYPEMLDKYVEESERAGLRPCFFASSRFPHSWLQRYAALDPLYIYLGLQPATGVELPIAVEKNVKLARMLVGSRYLLTGFAIRRPETAAALIRSGADAVVVGSAILRLIEEKGVDEARSLACSIHQAVHSAKTSHGEG</sequence>
<dbReference type="InterPro" id="IPR011060">
    <property type="entry name" value="RibuloseP-bd_barrel"/>
</dbReference>
<keyword evidence="7" id="KW-0057">Aromatic amino acid biosynthesis</keyword>
<comment type="pathway">
    <text evidence="2">Amino-acid biosynthesis; L-tryptophan biosynthesis; L-tryptophan from chorismate: step 5/5.</text>
</comment>
<comment type="catalytic activity">
    <reaction evidence="9">
        <text>(1S,2R)-1-C-(indol-3-yl)glycerol 3-phosphate + L-serine = D-glyceraldehyde 3-phosphate + L-tryptophan + H2O</text>
        <dbReference type="Rhea" id="RHEA:10532"/>
        <dbReference type="ChEBI" id="CHEBI:15377"/>
        <dbReference type="ChEBI" id="CHEBI:33384"/>
        <dbReference type="ChEBI" id="CHEBI:57912"/>
        <dbReference type="ChEBI" id="CHEBI:58866"/>
        <dbReference type="ChEBI" id="CHEBI:59776"/>
        <dbReference type="EC" id="4.2.1.20"/>
    </reaction>
</comment>
<dbReference type="SUPFAM" id="SSF51366">
    <property type="entry name" value="Ribulose-phoshate binding barrel"/>
    <property type="match status" value="1"/>
</dbReference>
<dbReference type="Proteomes" id="UP001341135">
    <property type="component" value="Chromosome"/>
</dbReference>
<comment type="function">
    <text evidence="1">The alpha subunit is responsible for the aldol cleavage of indoleglycerol phosphate to indole and glyceraldehyde 3-phosphate.</text>
</comment>
<dbReference type="PANTHER" id="PTHR43406">
    <property type="entry name" value="TRYPTOPHAN SYNTHASE, ALPHA CHAIN"/>
    <property type="match status" value="1"/>
</dbReference>
<dbReference type="Pfam" id="PF00290">
    <property type="entry name" value="Trp_syntA"/>
    <property type="match status" value="1"/>
</dbReference>
<evidence type="ECO:0000256" key="7">
    <source>
        <dbReference type="ARBA" id="ARBA00023141"/>
    </source>
</evidence>
<dbReference type="RefSeq" id="WP_338252061.1">
    <property type="nucleotide sequence ID" value="NZ_AP028907.1"/>
</dbReference>
<protein>
    <recommendedName>
        <fullName evidence="4">tryptophan synthase</fullName>
        <ecNumber evidence="4">4.2.1.20</ecNumber>
    </recommendedName>
</protein>
<dbReference type="InterPro" id="IPR002028">
    <property type="entry name" value="Trp_synthase_suA"/>
</dbReference>
<evidence type="ECO:0000256" key="8">
    <source>
        <dbReference type="ARBA" id="ARBA00023239"/>
    </source>
</evidence>
<organism evidence="10 11">
    <name type="scientific">Pyrodictium abyssi</name>
    <dbReference type="NCBI Taxonomy" id="54256"/>
    <lineage>
        <taxon>Archaea</taxon>
        <taxon>Thermoproteota</taxon>
        <taxon>Thermoprotei</taxon>
        <taxon>Desulfurococcales</taxon>
        <taxon>Pyrodictiaceae</taxon>
        <taxon>Pyrodictium</taxon>
    </lineage>
</organism>
<dbReference type="PROSITE" id="PS51257">
    <property type="entry name" value="PROKAR_LIPOPROTEIN"/>
    <property type="match status" value="1"/>
</dbReference>
<keyword evidence="11" id="KW-1185">Reference proteome</keyword>
<gene>
    <name evidence="10" type="primary">trpA</name>
    <name evidence="10" type="ORF">PABY_07520</name>
</gene>